<gene>
    <name evidence="2" type="ORF">AKO1_008234</name>
</gene>
<feature type="compositionally biased region" description="Basic and acidic residues" evidence="1">
    <location>
        <begin position="1"/>
        <end position="19"/>
    </location>
</feature>
<accession>A0AAW2YPU4</accession>
<comment type="caution">
    <text evidence="2">The sequence shown here is derived from an EMBL/GenBank/DDBJ whole genome shotgun (WGS) entry which is preliminary data.</text>
</comment>
<feature type="compositionally biased region" description="Basic and acidic residues" evidence="1">
    <location>
        <begin position="64"/>
        <end position="73"/>
    </location>
</feature>
<protein>
    <submittedName>
        <fullName evidence="2">Uncharacterized protein</fullName>
    </submittedName>
</protein>
<dbReference type="AlphaFoldDB" id="A0AAW2YPU4"/>
<evidence type="ECO:0000313" key="3">
    <source>
        <dbReference type="Proteomes" id="UP001431209"/>
    </source>
</evidence>
<evidence type="ECO:0000256" key="1">
    <source>
        <dbReference type="SAM" id="MobiDB-lite"/>
    </source>
</evidence>
<sequence length="73" mass="8250">MTDNRTEPDLAKFGREHPHNATGLGLGTAEEFLEQAQAQTRAKYEFTSKLLEDSLKNNDGSVVENKKQEEQKE</sequence>
<proteinExistence type="predicted"/>
<evidence type="ECO:0000313" key="2">
    <source>
        <dbReference type="EMBL" id="KAL0478836.1"/>
    </source>
</evidence>
<feature type="region of interest" description="Disordered" evidence="1">
    <location>
        <begin position="54"/>
        <end position="73"/>
    </location>
</feature>
<dbReference type="Proteomes" id="UP001431209">
    <property type="component" value="Unassembled WGS sequence"/>
</dbReference>
<dbReference type="EMBL" id="JAOPGA020000471">
    <property type="protein sequence ID" value="KAL0478836.1"/>
    <property type="molecule type" value="Genomic_DNA"/>
</dbReference>
<keyword evidence="3" id="KW-1185">Reference proteome</keyword>
<reference evidence="2 3" key="1">
    <citation type="submission" date="2024-03" db="EMBL/GenBank/DDBJ databases">
        <title>The Acrasis kona genome and developmental transcriptomes reveal deep origins of eukaryotic multicellular pathways.</title>
        <authorList>
            <person name="Sheikh S."/>
            <person name="Fu C.-J."/>
            <person name="Brown M.W."/>
            <person name="Baldauf S.L."/>
        </authorList>
    </citation>
    <scope>NUCLEOTIDE SEQUENCE [LARGE SCALE GENOMIC DNA]</scope>
    <source>
        <strain evidence="2 3">ATCC MYA-3509</strain>
    </source>
</reference>
<feature type="region of interest" description="Disordered" evidence="1">
    <location>
        <begin position="1"/>
        <end position="24"/>
    </location>
</feature>
<name>A0AAW2YPU4_9EUKA</name>
<organism evidence="2 3">
    <name type="scientific">Acrasis kona</name>
    <dbReference type="NCBI Taxonomy" id="1008807"/>
    <lineage>
        <taxon>Eukaryota</taxon>
        <taxon>Discoba</taxon>
        <taxon>Heterolobosea</taxon>
        <taxon>Tetramitia</taxon>
        <taxon>Eutetramitia</taxon>
        <taxon>Acrasidae</taxon>
        <taxon>Acrasis</taxon>
    </lineage>
</organism>